<proteinExistence type="predicted"/>
<keyword evidence="3" id="KW-1185">Reference proteome</keyword>
<accession>A0AAV5AM33</accession>
<gene>
    <name evidence="2" type="ORF">Clacol_008233</name>
</gene>
<feature type="region of interest" description="Disordered" evidence="1">
    <location>
        <begin position="130"/>
        <end position="166"/>
    </location>
</feature>
<dbReference type="EMBL" id="BPWL01000009">
    <property type="protein sequence ID" value="GJJ13976.1"/>
    <property type="molecule type" value="Genomic_DNA"/>
</dbReference>
<protein>
    <submittedName>
        <fullName evidence="2">Uncharacterized protein</fullName>
    </submittedName>
</protein>
<dbReference type="AlphaFoldDB" id="A0AAV5AM33"/>
<feature type="compositionally biased region" description="Low complexity" evidence="1">
    <location>
        <begin position="145"/>
        <end position="157"/>
    </location>
</feature>
<sequence length="361" mass="40232">MTSPLKPPLVPLPSSTTSEQIIQHDPNDLFESLLTTEDSVFQSQRPRGERRGTFSSLNSDFGAFVSVPASEEAKEHPLLDHDEVLPQTEMKPKVSVFFDQIAGEAKKNNERNEQRVMNTILKHEQNPLLWPKQSDHDTSPLSCLNPSQSPSNFNSQSHATTASSPSIVSQTFSERLDPWVSTTAHNNDHLTTLSNATFTRKWMSSLLNTSIPAVLPYALNHESVKPQPQRKSALPQVTHVSPFAPHTFVPPSGAPGFAGDYSWNQSGFDFNDNDPHLRRLKLEGRRESTSPILTLDLAEQIDKVVDFTLQSGPAWDIVANSVYPMFLWKSINQGNVEVFKWSGKNEYVAFCDKDFISFGGG</sequence>
<dbReference type="Proteomes" id="UP001050691">
    <property type="component" value="Unassembled WGS sequence"/>
</dbReference>
<comment type="caution">
    <text evidence="2">The sequence shown here is derived from an EMBL/GenBank/DDBJ whole genome shotgun (WGS) entry which is preliminary data.</text>
</comment>
<reference evidence="2" key="1">
    <citation type="submission" date="2021-10" db="EMBL/GenBank/DDBJ databases">
        <title>De novo Genome Assembly of Clathrus columnatus (Basidiomycota, Fungi) Using Illumina and Nanopore Sequence Data.</title>
        <authorList>
            <person name="Ogiso-Tanaka E."/>
            <person name="Itagaki H."/>
            <person name="Hosoya T."/>
            <person name="Hosaka K."/>
        </authorList>
    </citation>
    <scope>NUCLEOTIDE SEQUENCE</scope>
    <source>
        <strain evidence="2">MO-923</strain>
    </source>
</reference>
<evidence type="ECO:0000313" key="3">
    <source>
        <dbReference type="Proteomes" id="UP001050691"/>
    </source>
</evidence>
<evidence type="ECO:0000256" key="1">
    <source>
        <dbReference type="SAM" id="MobiDB-lite"/>
    </source>
</evidence>
<name>A0AAV5AM33_9AGAM</name>
<evidence type="ECO:0000313" key="2">
    <source>
        <dbReference type="EMBL" id="GJJ13976.1"/>
    </source>
</evidence>
<organism evidence="2 3">
    <name type="scientific">Clathrus columnatus</name>
    <dbReference type="NCBI Taxonomy" id="1419009"/>
    <lineage>
        <taxon>Eukaryota</taxon>
        <taxon>Fungi</taxon>
        <taxon>Dikarya</taxon>
        <taxon>Basidiomycota</taxon>
        <taxon>Agaricomycotina</taxon>
        <taxon>Agaricomycetes</taxon>
        <taxon>Phallomycetidae</taxon>
        <taxon>Phallales</taxon>
        <taxon>Clathraceae</taxon>
        <taxon>Clathrus</taxon>
    </lineage>
</organism>